<dbReference type="AlphaFoldDB" id="A0A410H3B7"/>
<dbReference type="GO" id="GO:0032259">
    <property type="term" value="P:methylation"/>
    <property type="evidence" value="ECO:0007669"/>
    <property type="project" value="UniProtKB-KW"/>
</dbReference>
<dbReference type="EMBL" id="CP035033">
    <property type="protein sequence ID" value="QAB15413.1"/>
    <property type="molecule type" value="Genomic_DNA"/>
</dbReference>
<dbReference type="InterPro" id="IPR029063">
    <property type="entry name" value="SAM-dependent_MTases_sf"/>
</dbReference>
<dbReference type="EC" id="2.1.1.77" evidence="7"/>
<protein>
    <recommendedName>
        <fullName evidence="7">Protein-L-isoaspartate O-methyltransferase</fullName>
        <ecNumber evidence="7">2.1.1.77</ecNumber>
    </recommendedName>
    <alternativeName>
        <fullName evidence="7">L-isoaspartyl protein carboxyl methyltransferase</fullName>
    </alternativeName>
    <alternativeName>
        <fullName evidence="7">Protein L-isoaspartyl methyltransferase</fullName>
    </alternativeName>
    <alternativeName>
        <fullName evidence="7">Protein-beta-aspartate methyltransferase</fullName>
        <shortName evidence="7">PIMT</shortName>
    </alternativeName>
</protein>
<dbReference type="PANTHER" id="PTHR11579:SF0">
    <property type="entry name" value="PROTEIN-L-ISOASPARTATE(D-ASPARTATE) O-METHYLTRANSFERASE"/>
    <property type="match status" value="1"/>
</dbReference>
<gene>
    <name evidence="7" type="primary">pcm</name>
    <name evidence="8" type="ORF">EPV75_06935</name>
</gene>
<dbReference type="RefSeq" id="WP_051673366.1">
    <property type="nucleotide sequence ID" value="NZ_CP035033.1"/>
</dbReference>
<evidence type="ECO:0000256" key="6">
    <source>
        <dbReference type="ARBA" id="ARBA00022691"/>
    </source>
</evidence>
<dbReference type="CDD" id="cd02440">
    <property type="entry name" value="AdoMet_MTases"/>
    <property type="match status" value="1"/>
</dbReference>
<dbReference type="NCBIfam" id="NF001453">
    <property type="entry name" value="PRK00312.1"/>
    <property type="match status" value="1"/>
</dbReference>
<comment type="similarity">
    <text evidence="2 7">Belongs to the methyltransferase superfamily. L-isoaspartyl/D-aspartyl protein methyltransferase family.</text>
</comment>
<keyword evidence="6 7" id="KW-0949">S-adenosyl-L-methionine</keyword>
<comment type="catalytic activity">
    <reaction evidence="7">
        <text>[protein]-L-isoaspartate + S-adenosyl-L-methionine = [protein]-L-isoaspartate alpha-methyl ester + S-adenosyl-L-homocysteine</text>
        <dbReference type="Rhea" id="RHEA:12705"/>
        <dbReference type="Rhea" id="RHEA-COMP:12143"/>
        <dbReference type="Rhea" id="RHEA-COMP:12144"/>
        <dbReference type="ChEBI" id="CHEBI:57856"/>
        <dbReference type="ChEBI" id="CHEBI:59789"/>
        <dbReference type="ChEBI" id="CHEBI:90596"/>
        <dbReference type="ChEBI" id="CHEBI:90598"/>
        <dbReference type="EC" id="2.1.1.77"/>
    </reaction>
</comment>
<name>A0A410H3B7_9GAMM</name>
<evidence type="ECO:0000256" key="7">
    <source>
        <dbReference type="HAMAP-Rule" id="MF_00090"/>
    </source>
</evidence>
<evidence type="ECO:0000313" key="8">
    <source>
        <dbReference type="EMBL" id="QAB15413.1"/>
    </source>
</evidence>
<evidence type="ECO:0000256" key="4">
    <source>
        <dbReference type="ARBA" id="ARBA00022603"/>
    </source>
</evidence>
<dbReference type="KEGG" id="htr:EPV75_06935"/>
<dbReference type="InterPro" id="IPR000682">
    <property type="entry name" value="PCMT"/>
</dbReference>
<dbReference type="NCBIfam" id="TIGR00080">
    <property type="entry name" value="pimt"/>
    <property type="match status" value="1"/>
</dbReference>
<keyword evidence="5 7" id="KW-0808">Transferase</keyword>
<keyword evidence="3 7" id="KW-0963">Cytoplasm</keyword>
<feature type="active site" evidence="7">
    <location>
        <position position="83"/>
    </location>
</feature>
<organism evidence="8 9">
    <name type="scientific">Hydrogenovibrio thermophilus</name>
    <dbReference type="NCBI Taxonomy" id="265883"/>
    <lineage>
        <taxon>Bacteria</taxon>
        <taxon>Pseudomonadati</taxon>
        <taxon>Pseudomonadota</taxon>
        <taxon>Gammaproteobacteria</taxon>
        <taxon>Thiotrichales</taxon>
        <taxon>Piscirickettsiaceae</taxon>
        <taxon>Hydrogenovibrio</taxon>
    </lineage>
</organism>
<dbReference type="PANTHER" id="PTHR11579">
    <property type="entry name" value="PROTEIN-L-ISOASPARTATE O-METHYLTRANSFERASE"/>
    <property type="match status" value="1"/>
</dbReference>
<evidence type="ECO:0000256" key="2">
    <source>
        <dbReference type="ARBA" id="ARBA00005369"/>
    </source>
</evidence>
<comment type="subcellular location">
    <subcellularLocation>
        <location evidence="1 7">Cytoplasm</location>
    </subcellularLocation>
</comment>
<dbReference type="Proteomes" id="UP000285478">
    <property type="component" value="Chromosome"/>
</dbReference>
<keyword evidence="4 7" id="KW-0489">Methyltransferase</keyword>
<sequence>MKSLLNQPIEYPNEAYSDAQGVGMTSQRTRNRLVERLMALGITDEAVLNAIRVTPRHLFIDEAMASRAYEDTALPIGHGQTISQPWVVAKMTSWLLADGPLHKVLDVGTGSGYQAAILALLVDEVYSVERIEPLLLRAQQVLKQLRLNNVHANVADGFWGIPSEAPFDGIVCAASPESVPQELLDQLRVGGRLVMPIGGTEQGLFGFVKTETGYTEDYLGPVMFVPMLSGIET</sequence>
<dbReference type="SUPFAM" id="SSF53335">
    <property type="entry name" value="S-adenosyl-L-methionine-dependent methyltransferases"/>
    <property type="match status" value="1"/>
</dbReference>
<reference evidence="8 9" key="1">
    <citation type="journal article" date="2018" name="Environ. Microbiol.">
        <title>Genomes of ubiquitous marine and hypersaline Hydrogenovibrio, Thiomicrorhabdus and Thiomicrospira spp. encode a diversity of mechanisms to sustain chemolithoautotrophy in heterogeneous environments.</title>
        <authorList>
            <person name="Scott K.M."/>
            <person name="Williams J."/>
            <person name="Porter C.M.B."/>
            <person name="Russel S."/>
            <person name="Harmer T.L."/>
            <person name="Paul J.H."/>
            <person name="Antonen K.M."/>
            <person name="Bridges M.K."/>
            <person name="Camper G.J."/>
            <person name="Campla C.K."/>
            <person name="Casella L.G."/>
            <person name="Chase E."/>
            <person name="Conrad J.W."/>
            <person name="Cruz M.C."/>
            <person name="Dunlap D.S."/>
            <person name="Duran L."/>
            <person name="Fahsbender E.M."/>
            <person name="Goldsmith D.B."/>
            <person name="Keeley R.F."/>
            <person name="Kondoff M.R."/>
            <person name="Kussy B.I."/>
            <person name="Lane M.K."/>
            <person name="Lawler S."/>
            <person name="Leigh B.A."/>
            <person name="Lewis C."/>
            <person name="Lostal L.M."/>
            <person name="Marking D."/>
            <person name="Mancera P.A."/>
            <person name="McClenthan E.C."/>
            <person name="McIntyre E.A."/>
            <person name="Mine J.A."/>
            <person name="Modi S."/>
            <person name="Moore B.D."/>
            <person name="Morgan W.A."/>
            <person name="Nelson K.M."/>
            <person name="Nguyen K.N."/>
            <person name="Ogburn N."/>
            <person name="Parrino D.G."/>
            <person name="Pedapudi A.D."/>
            <person name="Pelham R.P."/>
            <person name="Preece A.M."/>
            <person name="Rampersad E.A."/>
            <person name="Richardson J.C."/>
            <person name="Rodgers C.M."/>
            <person name="Schaffer B.L."/>
            <person name="Sheridan N.E."/>
            <person name="Solone M.R."/>
            <person name="Staley Z.R."/>
            <person name="Tabuchi M."/>
            <person name="Waide R.J."/>
            <person name="Wanjugi P.W."/>
            <person name="Young S."/>
            <person name="Clum A."/>
            <person name="Daum C."/>
            <person name="Huntemann M."/>
            <person name="Ivanova N."/>
            <person name="Kyrpides N."/>
            <person name="Mikhailova N."/>
            <person name="Palaniappan K."/>
            <person name="Pillay M."/>
            <person name="Reddy T.B.K."/>
            <person name="Shapiro N."/>
            <person name="Stamatis D."/>
            <person name="Varghese N."/>
            <person name="Woyke T."/>
            <person name="Boden R."/>
            <person name="Freyermuth S.K."/>
            <person name="Kerfeld C.A."/>
        </authorList>
    </citation>
    <scope>NUCLEOTIDE SEQUENCE [LARGE SCALE GENOMIC DNA]</scope>
    <source>
        <strain evidence="8 9">JR-2</strain>
    </source>
</reference>
<dbReference type="FunFam" id="3.40.50.150:FF:000010">
    <property type="entry name" value="Protein-L-isoaspartate O-methyltransferase"/>
    <property type="match status" value="1"/>
</dbReference>
<dbReference type="GO" id="GO:0004719">
    <property type="term" value="F:protein-L-isoaspartate (D-aspartate) O-methyltransferase activity"/>
    <property type="evidence" value="ECO:0007669"/>
    <property type="project" value="UniProtKB-UniRule"/>
</dbReference>
<accession>A0A410H3B7</accession>
<dbReference type="Gene3D" id="3.40.50.150">
    <property type="entry name" value="Vaccinia Virus protein VP39"/>
    <property type="match status" value="1"/>
</dbReference>
<comment type="function">
    <text evidence="7">Catalyzes the methyl esterification of L-isoaspartyl residues in peptides and proteins that result from spontaneous decomposition of normal L-aspartyl and L-asparaginyl residues. It plays a role in the repair and/or degradation of damaged proteins.</text>
</comment>
<evidence type="ECO:0000256" key="3">
    <source>
        <dbReference type="ARBA" id="ARBA00022490"/>
    </source>
</evidence>
<evidence type="ECO:0000256" key="5">
    <source>
        <dbReference type="ARBA" id="ARBA00022679"/>
    </source>
</evidence>
<keyword evidence="9" id="KW-1185">Reference proteome</keyword>
<proteinExistence type="inferred from homology"/>
<dbReference type="HAMAP" id="MF_00090">
    <property type="entry name" value="PIMT"/>
    <property type="match status" value="1"/>
</dbReference>
<dbReference type="GO" id="GO:0030091">
    <property type="term" value="P:protein repair"/>
    <property type="evidence" value="ECO:0007669"/>
    <property type="project" value="UniProtKB-UniRule"/>
</dbReference>
<dbReference type="Pfam" id="PF01135">
    <property type="entry name" value="PCMT"/>
    <property type="match status" value="1"/>
</dbReference>
<evidence type="ECO:0000313" key="9">
    <source>
        <dbReference type="Proteomes" id="UP000285478"/>
    </source>
</evidence>
<dbReference type="GO" id="GO:0005737">
    <property type="term" value="C:cytoplasm"/>
    <property type="evidence" value="ECO:0007669"/>
    <property type="project" value="UniProtKB-SubCell"/>
</dbReference>
<evidence type="ECO:0000256" key="1">
    <source>
        <dbReference type="ARBA" id="ARBA00004496"/>
    </source>
</evidence>